<reference evidence="3 4" key="1">
    <citation type="submission" date="2016-10" db="EMBL/GenBank/DDBJ databases">
        <authorList>
            <person name="de Groot N.N."/>
        </authorList>
    </citation>
    <scope>NUCLEOTIDE SEQUENCE [LARGE SCALE GENOMIC DNA]</scope>
    <source>
        <strain evidence="3 4">CGMCC 1.5337</strain>
    </source>
</reference>
<sequence length="251" mass="26026">MVAQLNKHTAVVTGAGSGIGRATAQELAADGANVVVADVDAEGGRETVRQIESADGDAIYVEVDVTKEADVEAMVETAVDTYGSLDIAHNNAGIEGTNAPLSEQSIEDWHQVLEVNLTGVWLCMKHELPALTNGDGGTIVNTASIAGLAADGSEPYTASKHGVVGLTKAAAVRHAEDGVRVNAVCPGVVRTPMVERTIEEHPDAVDAMTEDQPLGRMAEPEEIAKTVAWLASDESSFVNGHALPVEGGKLA</sequence>
<dbReference type="PROSITE" id="PS00061">
    <property type="entry name" value="ADH_SHORT"/>
    <property type="match status" value="1"/>
</dbReference>
<dbReference type="RefSeq" id="WP_089670476.1">
    <property type="nucleotide sequence ID" value="NZ_FOJA01000002.1"/>
</dbReference>
<dbReference type="InterPro" id="IPR036291">
    <property type="entry name" value="NAD(P)-bd_dom_sf"/>
</dbReference>
<dbReference type="Proteomes" id="UP000198518">
    <property type="component" value="Unassembled WGS sequence"/>
</dbReference>
<protein>
    <submittedName>
        <fullName evidence="3">NAD(P)-dependent dehydrogenase, short-chain alcohol dehydrogenase family</fullName>
    </submittedName>
</protein>
<dbReference type="PRINTS" id="PR00080">
    <property type="entry name" value="SDRFAMILY"/>
</dbReference>
<dbReference type="Pfam" id="PF13561">
    <property type="entry name" value="adh_short_C2"/>
    <property type="match status" value="1"/>
</dbReference>
<keyword evidence="4" id="KW-1185">Reference proteome</keyword>
<dbReference type="CDD" id="cd05233">
    <property type="entry name" value="SDR_c"/>
    <property type="match status" value="1"/>
</dbReference>
<dbReference type="OrthoDB" id="7442at2157"/>
<dbReference type="PANTHER" id="PTHR24321:SF11">
    <property type="entry name" value="BLR0893 PROTEIN"/>
    <property type="match status" value="1"/>
</dbReference>
<dbReference type="FunFam" id="3.40.50.720:FF:000084">
    <property type="entry name" value="Short-chain dehydrogenase reductase"/>
    <property type="match status" value="1"/>
</dbReference>
<dbReference type="Gene3D" id="3.40.50.720">
    <property type="entry name" value="NAD(P)-binding Rossmann-like Domain"/>
    <property type="match status" value="1"/>
</dbReference>
<evidence type="ECO:0000256" key="1">
    <source>
        <dbReference type="ARBA" id="ARBA00006484"/>
    </source>
</evidence>
<dbReference type="NCBIfam" id="NF009466">
    <property type="entry name" value="PRK12826.1-2"/>
    <property type="match status" value="1"/>
</dbReference>
<proteinExistence type="inferred from homology"/>
<dbReference type="GO" id="GO:0016491">
    <property type="term" value="F:oxidoreductase activity"/>
    <property type="evidence" value="ECO:0007669"/>
    <property type="project" value="UniProtKB-KW"/>
</dbReference>
<dbReference type="SUPFAM" id="SSF51735">
    <property type="entry name" value="NAD(P)-binding Rossmann-fold domains"/>
    <property type="match status" value="1"/>
</dbReference>
<dbReference type="EMBL" id="FOJA01000002">
    <property type="protein sequence ID" value="SEW34759.1"/>
    <property type="molecule type" value="Genomic_DNA"/>
</dbReference>
<dbReference type="AlphaFoldDB" id="A0A1I0R2N5"/>
<keyword evidence="2" id="KW-0560">Oxidoreductase</keyword>
<dbReference type="InterPro" id="IPR020904">
    <property type="entry name" value="Sc_DH/Rdtase_CS"/>
</dbReference>
<evidence type="ECO:0000313" key="4">
    <source>
        <dbReference type="Proteomes" id="UP000198518"/>
    </source>
</evidence>
<dbReference type="PANTHER" id="PTHR24321">
    <property type="entry name" value="DEHYDROGENASES, SHORT CHAIN"/>
    <property type="match status" value="1"/>
</dbReference>
<dbReference type="NCBIfam" id="NF005559">
    <property type="entry name" value="PRK07231.1"/>
    <property type="match status" value="1"/>
</dbReference>
<dbReference type="PRINTS" id="PR00081">
    <property type="entry name" value="GDHRDH"/>
</dbReference>
<name>A0A1I0R2N5_9EURY</name>
<evidence type="ECO:0000313" key="3">
    <source>
        <dbReference type="EMBL" id="SEW34759.1"/>
    </source>
</evidence>
<evidence type="ECO:0000256" key="2">
    <source>
        <dbReference type="ARBA" id="ARBA00023002"/>
    </source>
</evidence>
<comment type="similarity">
    <text evidence="1">Belongs to the short-chain dehydrogenases/reductases (SDR) family.</text>
</comment>
<dbReference type="STRING" id="355548.SAMN04487945_3069"/>
<gene>
    <name evidence="3" type="ORF">SAMN04487945_3069</name>
</gene>
<organism evidence="3 4">
    <name type="scientific">Halobacterium jilantaiense</name>
    <dbReference type="NCBI Taxonomy" id="355548"/>
    <lineage>
        <taxon>Archaea</taxon>
        <taxon>Methanobacteriati</taxon>
        <taxon>Methanobacteriota</taxon>
        <taxon>Stenosarchaea group</taxon>
        <taxon>Halobacteria</taxon>
        <taxon>Halobacteriales</taxon>
        <taxon>Halobacteriaceae</taxon>
        <taxon>Halobacterium</taxon>
    </lineage>
</organism>
<dbReference type="InterPro" id="IPR002347">
    <property type="entry name" value="SDR_fam"/>
</dbReference>
<accession>A0A1I0R2N5</accession>